<dbReference type="RefSeq" id="WP_227228191.1">
    <property type="nucleotide sequence ID" value="NZ_JAJCVJ010000001.1"/>
</dbReference>
<dbReference type="EMBL" id="JBHSKX010000001">
    <property type="protein sequence ID" value="MFC5366463.1"/>
    <property type="molecule type" value="Genomic_DNA"/>
</dbReference>
<dbReference type="Proteomes" id="UP001596201">
    <property type="component" value="Unassembled WGS sequence"/>
</dbReference>
<accession>A0ABD5R8X9</accession>
<keyword evidence="2" id="KW-1185">Reference proteome</keyword>
<name>A0ABD5R8X9_9EURY</name>
<organism evidence="1 2">
    <name type="scientific">Salinirubrum litoreum</name>
    <dbReference type="NCBI Taxonomy" id="1126234"/>
    <lineage>
        <taxon>Archaea</taxon>
        <taxon>Methanobacteriati</taxon>
        <taxon>Methanobacteriota</taxon>
        <taxon>Stenosarchaea group</taxon>
        <taxon>Halobacteria</taxon>
        <taxon>Halobacteriales</taxon>
        <taxon>Haloferacaceae</taxon>
        <taxon>Salinirubrum</taxon>
    </lineage>
</organism>
<evidence type="ECO:0000313" key="1">
    <source>
        <dbReference type="EMBL" id="MFC5366463.1"/>
    </source>
</evidence>
<dbReference type="AlphaFoldDB" id="A0ABD5R8X9"/>
<dbReference type="Pfam" id="PF19113">
    <property type="entry name" value="DUF5799"/>
    <property type="match status" value="1"/>
</dbReference>
<dbReference type="InterPro" id="IPR043821">
    <property type="entry name" value="DUF5799"/>
</dbReference>
<gene>
    <name evidence="1" type="ORF">ACFPJ5_05885</name>
</gene>
<reference evidence="1 2" key="1">
    <citation type="journal article" date="2019" name="Int. J. Syst. Evol. Microbiol.">
        <title>The Global Catalogue of Microorganisms (GCM) 10K type strain sequencing project: providing services to taxonomists for standard genome sequencing and annotation.</title>
        <authorList>
            <consortium name="The Broad Institute Genomics Platform"/>
            <consortium name="The Broad Institute Genome Sequencing Center for Infectious Disease"/>
            <person name="Wu L."/>
            <person name="Ma J."/>
        </authorList>
    </citation>
    <scope>NUCLEOTIDE SEQUENCE [LARGE SCALE GENOMIC DNA]</scope>
    <source>
        <strain evidence="1 2">CGMCC 1.12237</strain>
    </source>
</reference>
<evidence type="ECO:0000313" key="2">
    <source>
        <dbReference type="Proteomes" id="UP001596201"/>
    </source>
</evidence>
<protein>
    <submittedName>
        <fullName evidence="1">DUF5799 family protein</fullName>
    </submittedName>
</protein>
<comment type="caution">
    <text evidence="1">The sequence shown here is derived from an EMBL/GenBank/DDBJ whole genome shotgun (WGS) entry which is preliminary data.</text>
</comment>
<proteinExistence type="predicted"/>
<sequence length="149" mass="16202">MADWTDRIVGDRMRVDQEFNDRVQASEFSSQEWGLIMTAVEFEIADADDPESARIVANTEKLPQVMPELDNIQDQMQAMGGAGGGKSNSSGGVLDSIKNAIGLGNGTGRDKQRLAAAESLTQEYADTLQQHLESKGKWEQVRATAAEAE</sequence>